<dbReference type="Proteomes" id="UP000014500">
    <property type="component" value="Unassembled WGS sequence"/>
</dbReference>
<dbReference type="EnsemblMetazoa" id="SMAR006382-RA">
    <property type="protein sequence ID" value="SMAR006382-PA"/>
    <property type="gene ID" value="SMAR006382"/>
</dbReference>
<keyword evidence="2" id="KW-0812">Transmembrane</keyword>
<feature type="region of interest" description="Disordered" evidence="1">
    <location>
        <begin position="844"/>
        <end position="864"/>
    </location>
</feature>
<keyword evidence="3" id="KW-0732">Signal</keyword>
<dbReference type="PANTHER" id="PTHR36902:SF1">
    <property type="entry name" value="ENRICHED IN SURFACE-LABELED PROTEOME PROTEIN 9"/>
    <property type="match status" value="1"/>
</dbReference>
<dbReference type="AlphaFoldDB" id="T1IYR5"/>
<dbReference type="PANTHER" id="PTHR36902">
    <property type="entry name" value="ENRICHED IN SURFACE-LABELED PROTEOME PROTEIN 9"/>
    <property type="match status" value="1"/>
</dbReference>
<evidence type="ECO:0000256" key="2">
    <source>
        <dbReference type="SAM" id="Phobius"/>
    </source>
</evidence>
<dbReference type="PhylomeDB" id="T1IYR5"/>
<evidence type="ECO:0000256" key="3">
    <source>
        <dbReference type="SAM" id="SignalP"/>
    </source>
</evidence>
<dbReference type="InterPro" id="IPR058831">
    <property type="entry name" value="LolA-like_dom_2nd"/>
</dbReference>
<accession>T1IYR5</accession>
<feature type="compositionally biased region" description="Basic and acidic residues" evidence="1">
    <location>
        <begin position="845"/>
        <end position="857"/>
    </location>
</feature>
<organism evidence="5 6">
    <name type="scientific">Strigamia maritima</name>
    <name type="common">European centipede</name>
    <name type="synonym">Geophilus maritimus</name>
    <dbReference type="NCBI Taxonomy" id="126957"/>
    <lineage>
        <taxon>Eukaryota</taxon>
        <taxon>Metazoa</taxon>
        <taxon>Ecdysozoa</taxon>
        <taxon>Arthropoda</taxon>
        <taxon>Myriapoda</taxon>
        <taxon>Chilopoda</taxon>
        <taxon>Pleurostigmophora</taxon>
        <taxon>Geophilomorpha</taxon>
        <taxon>Linotaeniidae</taxon>
        <taxon>Strigamia</taxon>
    </lineage>
</organism>
<dbReference type="OMA" id="QCYRNCI"/>
<name>T1IYR5_STRMM</name>
<evidence type="ECO:0000313" key="5">
    <source>
        <dbReference type="EnsemblMetazoa" id="SMAR006382-PA"/>
    </source>
</evidence>
<dbReference type="Gene3D" id="3.50.4.10">
    <property type="entry name" value="Hepatocyte Growth Factor"/>
    <property type="match status" value="2"/>
</dbReference>
<dbReference type="eggNOG" id="ENOG502SYG0">
    <property type="taxonomic scope" value="Eukaryota"/>
</dbReference>
<proteinExistence type="predicted"/>
<keyword evidence="2" id="KW-1133">Transmembrane helix</keyword>
<feature type="signal peptide" evidence="3">
    <location>
        <begin position="1"/>
        <end position="28"/>
    </location>
</feature>
<dbReference type="EMBL" id="JH431694">
    <property type="status" value="NOT_ANNOTATED_CDS"/>
    <property type="molecule type" value="Genomic_DNA"/>
</dbReference>
<feature type="transmembrane region" description="Helical" evidence="2">
    <location>
        <begin position="880"/>
        <end position="902"/>
    </location>
</feature>
<evidence type="ECO:0000256" key="1">
    <source>
        <dbReference type="SAM" id="MobiDB-lite"/>
    </source>
</evidence>
<dbReference type="InterPro" id="IPR003609">
    <property type="entry name" value="Pan_app"/>
</dbReference>
<dbReference type="SUPFAM" id="SSF57414">
    <property type="entry name" value="Hairpin loop containing domain-like"/>
    <property type="match status" value="1"/>
</dbReference>
<dbReference type="PROSITE" id="PS50948">
    <property type="entry name" value="PAN"/>
    <property type="match status" value="1"/>
</dbReference>
<reference evidence="5" key="2">
    <citation type="submission" date="2015-02" db="UniProtKB">
        <authorList>
            <consortium name="EnsemblMetazoa"/>
        </authorList>
    </citation>
    <scope>IDENTIFICATION</scope>
</reference>
<feature type="chain" id="PRO_5004590065" description="Apple domain-containing protein" evidence="3">
    <location>
        <begin position="29"/>
        <end position="910"/>
    </location>
</feature>
<feature type="domain" description="Apple" evidence="4">
    <location>
        <begin position="746"/>
        <end position="841"/>
    </location>
</feature>
<reference evidence="6" key="1">
    <citation type="submission" date="2011-05" db="EMBL/GenBank/DDBJ databases">
        <authorList>
            <person name="Richards S.R."/>
            <person name="Qu J."/>
            <person name="Jiang H."/>
            <person name="Jhangiani S.N."/>
            <person name="Agravi P."/>
            <person name="Goodspeed R."/>
            <person name="Gross S."/>
            <person name="Mandapat C."/>
            <person name="Jackson L."/>
            <person name="Mathew T."/>
            <person name="Pu L."/>
            <person name="Thornton R."/>
            <person name="Saada N."/>
            <person name="Wilczek-Boney K.B."/>
            <person name="Lee S."/>
            <person name="Kovar C."/>
            <person name="Wu Y."/>
            <person name="Scherer S.E."/>
            <person name="Worley K.C."/>
            <person name="Muzny D.M."/>
            <person name="Gibbs R."/>
        </authorList>
    </citation>
    <scope>NUCLEOTIDE SEQUENCE</scope>
    <source>
        <strain evidence="6">Brora</strain>
    </source>
</reference>
<keyword evidence="2" id="KW-0472">Membrane</keyword>
<sequence length="910" mass="103409">MAVTFNFVSTNIMLLQLILILPIILVSGRDFGESFPEAFIPKVFQVNIQVTDPKDRETTLRTEYYDGIKQKGSIITWSNKEKSQITFNRLNETHVEYFTVLDDTTCKDENVENNADSVFTNGAFVFSTLYYFTFLPDLLLTPKDDIYMGVTTETYKGEIRLGDEKANLTFIWSVPESNWQFPNCPDIKNCANWAVPMKTILQMADKIELTYVYYDFKTTIEDPEAFQLPRGVACNFPTTTRAFPNNLPRHFEAGVEIYFPYSSLQITAKERIYYNMDRKIIRVDIDLSPDLTGTETIGLGREIWDYNTHVVYKMNVKNGSCTAEQMSQEDVSTGEKKKTSIGILSFVTSENLDLETFYYVGVRLYRSMFCDVWITNLTNTPTEIYLTNETAKNEDGIEQKYSVPVFVNMSSVEAGIELHSLSMNIFNYDLKVPSWSRFDTTSCFIEEQKIRFQIELKGEYTGVIEENPNEFIFQIQTQLASENKVLPNRFQEIMIDNIQAPNEGNTILFTTTLVENPFNAGHIGSNTYDEANNADLYETLAETIFTEKLTFTYTTAGKSYSYKAVSIRNDIVSIRVTSLKDDISESFQELGAAIITKGIDFTTTGISRVECFENCVKSVEFDCKSWSYCKDTGNCILSSILVEHGKEEEFEYKEHTNCEFYTRYFLKDYVINRETATDATGIEIGVTLDPDTEAECAKHCSMDELPFYCEGFDSCFDSTTGKRTCYFRARHILEMDPTTIRKSEVCNHYTRDYLGDFMKFKNRSAAFQDYNVHAAAASDVKDCARMCSTSANVNACKAFEMCSPEGNTDKPRTQCRILDSSKQATKQLSEDPSCDHYTRNNFITDRNKPLNPDDRKTTVSPPVNPAAVLKSKTSYSGGEMFALAIGMILLGLLIGGAVVIGVTKYKVIMV</sequence>
<dbReference type="HOGENOM" id="CLU_282329_0_0_1"/>
<dbReference type="CDD" id="cd01099">
    <property type="entry name" value="PAN_AP_HGF"/>
    <property type="match status" value="1"/>
</dbReference>
<evidence type="ECO:0000313" key="6">
    <source>
        <dbReference type="Proteomes" id="UP000014500"/>
    </source>
</evidence>
<keyword evidence="6" id="KW-1185">Reference proteome</keyword>
<evidence type="ECO:0000259" key="4">
    <source>
        <dbReference type="PROSITE" id="PS50948"/>
    </source>
</evidence>
<dbReference type="Pfam" id="PF25898">
    <property type="entry name" value="LolA_2nd_metazoa"/>
    <property type="match status" value="1"/>
</dbReference>
<protein>
    <recommendedName>
        <fullName evidence="4">Apple domain-containing protein</fullName>
    </recommendedName>
</protein>